<name>A0AAV8P838_ENSVE</name>
<protein>
    <recommendedName>
        <fullName evidence="3">cytokinin dehydrogenase</fullName>
        <ecNumber evidence="3">1.5.99.12</ecNumber>
    </recommendedName>
</protein>
<evidence type="ECO:0000256" key="6">
    <source>
        <dbReference type="ARBA" id="ARBA00023002"/>
    </source>
</evidence>
<accession>A0AAV8P838</accession>
<dbReference type="Gene3D" id="3.30.43.10">
    <property type="entry name" value="Uridine Diphospho-n-acetylenolpyruvylglucosamine Reductase, domain 2"/>
    <property type="match status" value="1"/>
</dbReference>
<dbReference type="Pfam" id="PF01565">
    <property type="entry name" value="FAD_binding_4"/>
    <property type="match status" value="1"/>
</dbReference>
<evidence type="ECO:0000259" key="7">
    <source>
        <dbReference type="PROSITE" id="PS51387"/>
    </source>
</evidence>
<gene>
    <name evidence="8" type="ORF">OPV22_025283</name>
</gene>
<dbReference type="GO" id="GO:0019139">
    <property type="term" value="F:cytokinin dehydrogenase activity"/>
    <property type="evidence" value="ECO:0007669"/>
    <property type="project" value="UniProtKB-EC"/>
</dbReference>
<dbReference type="InterPro" id="IPR036318">
    <property type="entry name" value="FAD-bd_PCMH-like_sf"/>
</dbReference>
<dbReference type="PANTHER" id="PTHR13878">
    <property type="entry name" value="GULONOLACTONE OXIDASE"/>
    <property type="match status" value="1"/>
</dbReference>
<dbReference type="InterPro" id="IPR016166">
    <property type="entry name" value="FAD-bd_PCMH"/>
</dbReference>
<evidence type="ECO:0000313" key="8">
    <source>
        <dbReference type="EMBL" id="KAJ8470940.1"/>
    </source>
</evidence>
<organism evidence="8 9">
    <name type="scientific">Ensete ventricosum</name>
    <name type="common">Abyssinian banana</name>
    <name type="synonym">Musa ensete</name>
    <dbReference type="NCBI Taxonomy" id="4639"/>
    <lineage>
        <taxon>Eukaryota</taxon>
        <taxon>Viridiplantae</taxon>
        <taxon>Streptophyta</taxon>
        <taxon>Embryophyta</taxon>
        <taxon>Tracheophyta</taxon>
        <taxon>Spermatophyta</taxon>
        <taxon>Magnoliopsida</taxon>
        <taxon>Liliopsida</taxon>
        <taxon>Zingiberales</taxon>
        <taxon>Musaceae</taxon>
        <taxon>Ensete</taxon>
    </lineage>
</organism>
<dbReference type="SUPFAM" id="SSF55103">
    <property type="entry name" value="FAD-linked oxidases, C-terminal domain"/>
    <property type="match status" value="1"/>
</dbReference>
<dbReference type="GO" id="GO:0071949">
    <property type="term" value="F:FAD binding"/>
    <property type="evidence" value="ECO:0007669"/>
    <property type="project" value="InterPro"/>
</dbReference>
<feature type="domain" description="FAD-binding PCMH-type" evidence="7">
    <location>
        <begin position="68"/>
        <end position="250"/>
    </location>
</feature>
<dbReference type="EC" id="1.5.99.12" evidence="3"/>
<comment type="cofactor">
    <cofactor evidence="1">
        <name>FAD</name>
        <dbReference type="ChEBI" id="CHEBI:57692"/>
    </cofactor>
</comment>
<comment type="similarity">
    <text evidence="2">Belongs to the oxygen-dependent FAD-linked oxidoreductase family.</text>
</comment>
<evidence type="ECO:0000313" key="9">
    <source>
        <dbReference type="Proteomes" id="UP001222027"/>
    </source>
</evidence>
<evidence type="ECO:0000256" key="2">
    <source>
        <dbReference type="ARBA" id="ARBA00005466"/>
    </source>
</evidence>
<reference evidence="8 9" key="1">
    <citation type="submission" date="2022-12" db="EMBL/GenBank/DDBJ databases">
        <title>Chromosome-scale assembly of the Ensete ventricosum genome.</title>
        <authorList>
            <person name="Dussert Y."/>
            <person name="Stocks J."/>
            <person name="Wendawek A."/>
            <person name="Woldeyes F."/>
            <person name="Nichols R.A."/>
            <person name="Borrell J.S."/>
        </authorList>
    </citation>
    <scope>NUCLEOTIDE SEQUENCE [LARGE SCALE GENOMIC DNA]</scope>
    <source>
        <strain evidence="9">cv. Maze</strain>
        <tissue evidence="8">Seeds</tissue>
    </source>
</reference>
<evidence type="ECO:0000256" key="3">
    <source>
        <dbReference type="ARBA" id="ARBA00011928"/>
    </source>
</evidence>
<keyword evidence="9" id="KW-1185">Reference proteome</keyword>
<dbReference type="PANTHER" id="PTHR13878:SF127">
    <property type="entry name" value="CYTOKININ DEHYDROGENASE 3"/>
    <property type="match status" value="1"/>
</dbReference>
<dbReference type="InterPro" id="IPR016169">
    <property type="entry name" value="FAD-bd_PCMH_sub2"/>
</dbReference>
<dbReference type="AlphaFoldDB" id="A0AAV8P838"/>
<evidence type="ECO:0000256" key="4">
    <source>
        <dbReference type="ARBA" id="ARBA00022630"/>
    </source>
</evidence>
<keyword evidence="5" id="KW-0274">FAD</keyword>
<dbReference type="Pfam" id="PF09265">
    <property type="entry name" value="Cytokin-bind"/>
    <property type="match status" value="1"/>
</dbReference>
<dbReference type="InterPro" id="IPR016170">
    <property type="entry name" value="Cytok_DH_C_sf"/>
</dbReference>
<dbReference type="Proteomes" id="UP001222027">
    <property type="component" value="Unassembled WGS sequence"/>
</dbReference>
<dbReference type="InterPro" id="IPR006094">
    <property type="entry name" value="Oxid_FAD_bind_N"/>
</dbReference>
<dbReference type="InterPro" id="IPR050432">
    <property type="entry name" value="FAD-linked_Oxidoreductases_BP"/>
</dbReference>
<dbReference type="InterPro" id="IPR016167">
    <property type="entry name" value="FAD-bd_PCMH_sub1"/>
</dbReference>
<keyword evidence="6" id="KW-0560">Oxidoreductase</keyword>
<dbReference type="GO" id="GO:0009690">
    <property type="term" value="P:cytokinin metabolic process"/>
    <property type="evidence" value="ECO:0007669"/>
    <property type="project" value="InterPro"/>
</dbReference>
<dbReference type="EMBL" id="JAQQAF010000007">
    <property type="protein sequence ID" value="KAJ8470940.1"/>
    <property type="molecule type" value="Genomic_DNA"/>
</dbReference>
<dbReference type="InterPro" id="IPR015345">
    <property type="entry name" value="Cytokinin_DH_FAD/cytokin-bd"/>
</dbReference>
<dbReference type="InterPro" id="IPR016164">
    <property type="entry name" value="FAD-linked_Oxase-like_C"/>
</dbReference>
<dbReference type="Gene3D" id="3.40.462.10">
    <property type="entry name" value="FAD-linked oxidases, C-terminal domain"/>
    <property type="match status" value="1"/>
</dbReference>
<evidence type="ECO:0000256" key="5">
    <source>
        <dbReference type="ARBA" id="ARBA00022827"/>
    </source>
</evidence>
<sequence length="533" mass="59388">MALPNISQLPPSFLAAVSLVTSLISIVGQLRPWPPTLPQGLLALDIAGEVLLEPDATARFSTDFGCLARAAPAAVLRPSSPDDIAALVRFSYSSPQPFAIAARGYGHSVRGQALAPGGVVVDMASLGHGRADRISVSFDNAPLFWYVDAGGEQLWIDVLHETLKHGLAPRSWTDYLYLTVGGTLSNAGVSGQAFRHGPQISNVYELDVITGKGEMITCSHENKPDLFYGVLGGLGQFGIITRARIALEPAPQRVRWVRLIYTHFVSFSRDQELLISMMDQGFDYVEGSLLMDHTLITNWRSSFFSETASEKIRGLAAEFGAVYCLEGAVYYHELAMASRVDQKLHLLLQRLSFVPGFGFTNDVSYVGFLDRVHDGEVKLRSMGLWEVPHPWLNIFVPKSRIKDFEVGVFKGILMPNNSTGPVLIYPMIKNKWHDEMSAVTPDEEVFYSIGLLRSAITDDWHDLDNQNDDILGFCHRQGIQFKQYLPHYASQRDWKNHFGPKWDRFVETKRRYDPKALLSPGQRIFTSSLADLV</sequence>
<evidence type="ECO:0000256" key="1">
    <source>
        <dbReference type="ARBA" id="ARBA00001974"/>
    </source>
</evidence>
<comment type="caution">
    <text evidence="8">The sequence shown here is derived from an EMBL/GenBank/DDBJ whole genome shotgun (WGS) entry which is preliminary data.</text>
</comment>
<keyword evidence="4" id="KW-0285">Flavoprotein</keyword>
<proteinExistence type="inferred from homology"/>
<dbReference type="PROSITE" id="PS51387">
    <property type="entry name" value="FAD_PCMH"/>
    <property type="match status" value="1"/>
</dbReference>
<dbReference type="SUPFAM" id="SSF56176">
    <property type="entry name" value="FAD-binding/transporter-associated domain-like"/>
    <property type="match status" value="1"/>
</dbReference>
<dbReference type="Gene3D" id="3.30.465.10">
    <property type="match status" value="1"/>
</dbReference>